<dbReference type="Proteomes" id="UP000606274">
    <property type="component" value="Unassembled WGS sequence"/>
</dbReference>
<name>A0A8T0A6U9_SILME</name>
<feature type="transmembrane region" description="Helical" evidence="8">
    <location>
        <begin position="114"/>
        <end position="134"/>
    </location>
</feature>
<comment type="caution">
    <text evidence="9">The sequence shown here is derived from an EMBL/GenBank/DDBJ whole genome shotgun (WGS) entry which is preliminary data.</text>
</comment>
<dbReference type="PANTHER" id="PTHR21444">
    <property type="entry name" value="COILED-COIL DOMAIN-CONTAINING PROTEIN 180"/>
    <property type="match status" value="1"/>
</dbReference>
<evidence type="ECO:0000256" key="3">
    <source>
        <dbReference type="ARBA" id="ARBA00022475"/>
    </source>
</evidence>
<dbReference type="InterPro" id="IPR026612">
    <property type="entry name" value="STRA6-like"/>
</dbReference>
<comment type="subcellular location">
    <subcellularLocation>
        <location evidence="1">Cell membrane</location>
        <topology evidence="1">Multi-pass membrane protein</topology>
    </subcellularLocation>
</comment>
<sequence length="315" mass="36918">MDEKQDMNFTNFGHLKLECENYDQYFLNATLLPAVCIILLLVFIQRRKKIFGFEENLWCLRGRCGFVVPVDFTSTLENRWSYAFGFGAVTQHMVSLIFGFTKPYPFVLPSYLKVFMYMMSALKVGVVCMPLFACLSTPCQLLGGVLGLLYSLLWVFLDLFELIWCFDSTADKGGIRYYLPKFEWLLDLPHLLCLSFLVLRFGHLIVTEILICLKKHHRKEESEKEHYLYVQRLLQRPTEKSVKKTWFQRKVYEWDPYFKFPNRIIATVVLSFLSLYMMMLLEQVLSTYILTGRLICGICSQILSPNQILKTSALR</sequence>
<dbReference type="GO" id="GO:0038023">
    <property type="term" value="F:signaling receptor activity"/>
    <property type="evidence" value="ECO:0007669"/>
    <property type="project" value="InterPro"/>
</dbReference>
<feature type="transmembrane region" description="Helical" evidence="8">
    <location>
        <begin position="25"/>
        <end position="44"/>
    </location>
</feature>
<dbReference type="GO" id="GO:0071939">
    <property type="term" value="P:vitamin A import into cell"/>
    <property type="evidence" value="ECO:0007669"/>
    <property type="project" value="TreeGrafter"/>
</dbReference>
<feature type="transmembrane region" description="Helical" evidence="8">
    <location>
        <begin position="141"/>
        <end position="164"/>
    </location>
</feature>
<evidence type="ECO:0000313" key="9">
    <source>
        <dbReference type="EMBL" id="KAF7686647.1"/>
    </source>
</evidence>
<evidence type="ECO:0000256" key="5">
    <source>
        <dbReference type="ARBA" id="ARBA00022989"/>
    </source>
</evidence>
<feature type="transmembrane region" description="Helical" evidence="8">
    <location>
        <begin position="82"/>
        <end position="102"/>
    </location>
</feature>
<keyword evidence="3" id="KW-1003">Cell membrane</keyword>
<accession>A0A8T0A6U9</accession>
<dbReference type="AlphaFoldDB" id="A0A8T0A6U9"/>
<dbReference type="PANTHER" id="PTHR21444:SF17">
    <property type="entry name" value="STIMULATED BY RETINOIC ACID GENE 6 PROTEIN-LIKE"/>
    <property type="match status" value="1"/>
</dbReference>
<evidence type="ECO:0000256" key="4">
    <source>
        <dbReference type="ARBA" id="ARBA00022692"/>
    </source>
</evidence>
<reference evidence="9" key="1">
    <citation type="submission" date="2020-08" db="EMBL/GenBank/DDBJ databases">
        <title>Chromosome-level assembly of Southern catfish (Silurus meridionalis) provides insights into visual adaptation to the nocturnal and benthic lifestyles.</title>
        <authorList>
            <person name="Zhang Y."/>
            <person name="Wang D."/>
            <person name="Peng Z."/>
        </authorList>
    </citation>
    <scope>NUCLEOTIDE SEQUENCE</scope>
    <source>
        <strain evidence="9">SWU-2019-XX</strain>
        <tissue evidence="9">Muscle</tissue>
    </source>
</reference>
<protein>
    <submittedName>
        <fullName evidence="9">Uncharacterized protein</fullName>
    </submittedName>
</protein>
<evidence type="ECO:0000313" key="10">
    <source>
        <dbReference type="Proteomes" id="UP000606274"/>
    </source>
</evidence>
<dbReference type="GO" id="GO:0005886">
    <property type="term" value="C:plasma membrane"/>
    <property type="evidence" value="ECO:0007669"/>
    <property type="project" value="UniProtKB-SubCell"/>
</dbReference>
<evidence type="ECO:0000256" key="7">
    <source>
        <dbReference type="ARBA" id="ARBA00023170"/>
    </source>
</evidence>
<keyword evidence="2" id="KW-0813">Transport</keyword>
<dbReference type="EMBL" id="JABFDY010000028">
    <property type="protein sequence ID" value="KAF7686647.1"/>
    <property type="molecule type" value="Genomic_DNA"/>
</dbReference>
<gene>
    <name evidence="9" type="ORF">HF521_015040</name>
</gene>
<keyword evidence="5 8" id="KW-1133">Transmembrane helix</keyword>
<evidence type="ECO:0000256" key="8">
    <source>
        <dbReference type="SAM" id="Phobius"/>
    </source>
</evidence>
<evidence type="ECO:0000256" key="6">
    <source>
        <dbReference type="ARBA" id="ARBA00023136"/>
    </source>
</evidence>
<keyword evidence="10" id="KW-1185">Reference proteome</keyword>
<dbReference type="Pfam" id="PF14752">
    <property type="entry name" value="RBP_receptor"/>
    <property type="match status" value="1"/>
</dbReference>
<organism evidence="9 10">
    <name type="scientific">Silurus meridionalis</name>
    <name type="common">Southern catfish</name>
    <name type="synonym">Silurus soldatovi meridionalis</name>
    <dbReference type="NCBI Taxonomy" id="175797"/>
    <lineage>
        <taxon>Eukaryota</taxon>
        <taxon>Metazoa</taxon>
        <taxon>Chordata</taxon>
        <taxon>Craniata</taxon>
        <taxon>Vertebrata</taxon>
        <taxon>Euteleostomi</taxon>
        <taxon>Actinopterygii</taxon>
        <taxon>Neopterygii</taxon>
        <taxon>Teleostei</taxon>
        <taxon>Ostariophysi</taxon>
        <taxon>Siluriformes</taxon>
        <taxon>Siluridae</taxon>
        <taxon>Silurus</taxon>
    </lineage>
</organism>
<keyword evidence="7" id="KW-0675">Receptor</keyword>
<keyword evidence="6 8" id="KW-0472">Membrane</keyword>
<proteinExistence type="predicted"/>
<evidence type="ECO:0000256" key="2">
    <source>
        <dbReference type="ARBA" id="ARBA00022448"/>
    </source>
</evidence>
<feature type="transmembrane region" description="Helical" evidence="8">
    <location>
        <begin position="188"/>
        <end position="213"/>
    </location>
</feature>
<feature type="transmembrane region" description="Helical" evidence="8">
    <location>
        <begin position="260"/>
        <end position="279"/>
    </location>
</feature>
<evidence type="ECO:0000256" key="1">
    <source>
        <dbReference type="ARBA" id="ARBA00004651"/>
    </source>
</evidence>
<keyword evidence="4 8" id="KW-0812">Transmembrane</keyword>
<dbReference type="GO" id="GO:0034632">
    <property type="term" value="F:retinol transmembrane transporter activity"/>
    <property type="evidence" value="ECO:0007669"/>
    <property type="project" value="InterPro"/>
</dbReference>